<evidence type="ECO:0000256" key="1">
    <source>
        <dbReference type="ARBA" id="ARBA00004141"/>
    </source>
</evidence>
<feature type="transmembrane region" description="Helical" evidence="5">
    <location>
        <begin position="204"/>
        <end position="224"/>
    </location>
</feature>
<dbReference type="InterPro" id="IPR000412">
    <property type="entry name" value="ABC_2_transport"/>
</dbReference>
<organism evidence="7 8">
    <name type="scientific">candidate division WOR-3 bacterium</name>
    <dbReference type="NCBI Taxonomy" id="2052148"/>
    <lineage>
        <taxon>Bacteria</taxon>
        <taxon>Bacteria division WOR-3</taxon>
    </lineage>
</organism>
<comment type="caution">
    <text evidence="7">The sequence shown here is derived from an EMBL/GenBank/DDBJ whole genome shotgun (WGS) entry which is preliminary data.</text>
</comment>
<accession>A0A660SKL6</accession>
<feature type="transmembrane region" description="Helical" evidence="5">
    <location>
        <begin position="61"/>
        <end position="82"/>
    </location>
</feature>
<evidence type="ECO:0000256" key="3">
    <source>
        <dbReference type="ARBA" id="ARBA00022989"/>
    </source>
</evidence>
<dbReference type="Proteomes" id="UP000268469">
    <property type="component" value="Unassembled WGS sequence"/>
</dbReference>
<keyword evidence="4 5" id="KW-0472">Membrane</keyword>
<name>A0A660SKL6_UNCW3</name>
<keyword evidence="5" id="KW-0813">Transport</keyword>
<dbReference type="PANTHER" id="PTHR43229:SF6">
    <property type="entry name" value="ABC-TYPE MULTIDRUG TRANSPORT SYSTEM, PERMEASE COMPONENT"/>
    <property type="match status" value="1"/>
</dbReference>
<evidence type="ECO:0000313" key="8">
    <source>
        <dbReference type="Proteomes" id="UP000268469"/>
    </source>
</evidence>
<reference evidence="7 8" key="1">
    <citation type="submission" date="2018-06" db="EMBL/GenBank/DDBJ databases">
        <title>Extensive metabolic versatility and redundancy in microbially diverse, dynamic hydrothermal sediments.</title>
        <authorList>
            <person name="Dombrowski N."/>
            <person name="Teske A."/>
            <person name="Baker B.J."/>
        </authorList>
    </citation>
    <scope>NUCLEOTIDE SEQUENCE [LARGE SCALE GENOMIC DNA]</scope>
    <source>
        <strain evidence="7">B36_G15</strain>
    </source>
</reference>
<protein>
    <recommendedName>
        <fullName evidence="5">Transport permease protein</fullName>
    </recommendedName>
</protein>
<keyword evidence="3 5" id="KW-1133">Transmembrane helix</keyword>
<feature type="transmembrane region" description="Helical" evidence="5">
    <location>
        <begin position="230"/>
        <end position="253"/>
    </location>
</feature>
<dbReference type="Pfam" id="PF01061">
    <property type="entry name" value="ABC2_membrane"/>
    <property type="match status" value="1"/>
</dbReference>
<feature type="transmembrane region" description="Helical" evidence="5">
    <location>
        <begin position="12"/>
        <end position="38"/>
    </location>
</feature>
<proteinExistence type="inferred from homology"/>
<evidence type="ECO:0000256" key="5">
    <source>
        <dbReference type="RuleBase" id="RU361157"/>
    </source>
</evidence>
<feature type="transmembrane region" description="Helical" evidence="5">
    <location>
        <begin position="147"/>
        <end position="172"/>
    </location>
</feature>
<dbReference type="PANTHER" id="PTHR43229">
    <property type="entry name" value="NODULATION PROTEIN J"/>
    <property type="match status" value="1"/>
</dbReference>
<dbReference type="PIRSF" id="PIRSF006648">
    <property type="entry name" value="DrrB"/>
    <property type="match status" value="1"/>
</dbReference>
<dbReference type="AlphaFoldDB" id="A0A660SKL6"/>
<evidence type="ECO:0000313" key="7">
    <source>
        <dbReference type="EMBL" id="RKX71052.1"/>
    </source>
</evidence>
<comment type="subcellular location">
    <subcellularLocation>
        <location evidence="5">Cell membrane</location>
        <topology evidence="5">Multi-pass membrane protein</topology>
    </subcellularLocation>
    <subcellularLocation>
        <location evidence="1">Membrane</location>
        <topology evidence="1">Multi-pass membrane protein</topology>
    </subcellularLocation>
</comment>
<sequence length="269" mass="30174">MIIVYEELRKTVKIWLTYPLVLVFWTIFPIMWVIPFIFQGKAFVGALSSQAFADLTGTGQYIPFVIIGAVVSTYMFSALYGIGNAFREESYWGTLEYLIGSPASKGFILLGKALSEGIFSTFFALSQLLFAIFLFGVKITLTKILPILLIMSFLLLALYGLGIGLAGLTLLIKESRGIIHSLDDILYLFSPIRYPVEVNPITKFVSLFIPLTYALIAIRGILLLNKPFHLLITEMVALLLLDIGFLFFGFYTFNTLERKVRQTGTIGHH</sequence>
<keyword evidence="5" id="KW-1003">Cell membrane</keyword>
<dbReference type="GO" id="GO:0043190">
    <property type="term" value="C:ATP-binding cassette (ABC) transporter complex"/>
    <property type="evidence" value="ECO:0007669"/>
    <property type="project" value="InterPro"/>
</dbReference>
<feature type="transmembrane region" description="Helical" evidence="5">
    <location>
        <begin position="118"/>
        <end position="141"/>
    </location>
</feature>
<comment type="similarity">
    <text evidence="5">Belongs to the ABC-2 integral membrane protein family.</text>
</comment>
<dbReference type="EMBL" id="QNBE01000019">
    <property type="protein sequence ID" value="RKX71052.1"/>
    <property type="molecule type" value="Genomic_DNA"/>
</dbReference>
<evidence type="ECO:0000256" key="2">
    <source>
        <dbReference type="ARBA" id="ARBA00022692"/>
    </source>
</evidence>
<dbReference type="InterPro" id="IPR013525">
    <property type="entry name" value="ABC2_TM"/>
</dbReference>
<gene>
    <name evidence="7" type="ORF">DRP53_02940</name>
</gene>
<feature type="domain" description="ABC transmembrane type-2" evidence="6">
    <location>
        <begin position="20"/>
        <end position="256"/>
    </location>
</feature>
<dbReference type="GO" id="GO:0140359">
    <property type="term" value="F:ABC-type transporter activity"/>
    <property type="evidence" value="ECO:0007669"/>
    <property type="project" value="InterPro"/>
</dbReference>
<dbReference type="InterPro" id="IPR047817">
    <property type="entry name" value="ABC2_TM_bact-type"/>
</dbReference>
<evidence type="ECO:0000256" key="4">
    <source>
        <dbReference type="ARBA" id="ARBA00023136"/>
    </source>
</evidence>
<keyword evidence="2 5" id="KW-0812">Transmembrane</keyword>
<evidence type="ECO:0000259" key="6">
    <source>
        <dbReference type="PROSITE" id="PS51012"/>
    </source>
</evidence>
<dbReference type="PROSITE" id="PS51012">
    <property type="entry name" value="ABC_TM2"/>
    <property type="match status" value="1"/>
</dbReference>
<dbReference type="InterPro" id="IPR051784">
    <property type="entry name" value="Nod_factor_ABC_transporter"/>
</dbReference>